<reference evidence="1" key="1">
    <citation type="journal article" date="2021" name="Microb. Physiol.">
        <title>Proteogenomic Insights into the Physiology of Marine, Sulfate-Reducing, Filamentous Desulfonema limicola and Desulfonema magnum.</title>
        <authorList>
            <person name="Schnaars V."/>
            <person name="Wohlbrand L."/>
            <person name="Scheve S."/>
            <person name="Hinrichs C."/>
            <person name="Reinhardt R."/>
            <person name="Rabus R."/>
        </authorList>
    </citation>
    <scope>NUCLEOTIDE SEQUENCE</scope>
    <source>
        <strain evidence="1">4be13</strain>
    </source>
</reference>
<gene>
    <name evidence="1" type="ORF">dnm_022490</name>
</gene>
<dbReference type="Proteomes" id="UP000663722">
    <property type="component" value="Chromosome"/>
</dbReference>
<dbReference type="AlphaFoldDB" id="A0A975BIZ8"/>
<evidence type="ECO:0000313" key="2">
    <source>
        <dbReference type="Proteomes" id="UP000663722"/>
    </source>
</evidence>
<name>A0A975BIZ8_9BACT</name>
<organism evidence="1 2">
    <name type="scientific">Desulfonema magnum</name>
    <dbReference type="NCBI Taxonomy" id="45655"/>
    <lineage>
        <taxon>Bacteria</taxon>
        <taxon>Pseudomonadati</taxon>
        <taxon>Thermodesulfobacteriota</taxon>
        <taxon>Desulfobacteria</taxon>
        <taxon>Desulfobacterales</taxon>
        <taxon>Desulfococcaceae</taxon>
        <taxon>Desulfonema</taxon>
    </lineage>
</organism>
<dbReference type="KEGG" id="dmm:dnm_022490"/>
<keyword evidence="2" id="KW-1185">Reference proteome</keyword>
<evidence type="ECO:0000313" key="1">
    <source>
        <dbReference type="EMBL" id="QTA86228.1"/>
    </source>
</evidence>
<dbReference type="EMBL" id="CP061800">
    <property type="protein sequence ID" value="QTA86228.1"/>
    <property type="molecule type" value="Genomic_DNA"/>
</dbReference>
<protein>
    <submittedName>
        <fullName evidence="1">Uncharacterized protein</fullName>
    </submittedName>
</protein>
<proteinExistence type="predicted"/>
<accession>A0A975BIZ8</accession>
<sequence>MIQKHCKILKTWYVPCYIGNYENLLQLQGNQIRKEKIPLLI</sequence>